<feature type="region of interest" description="Disordered" evidence="1">
    <location>
        <begin position="303"/>
        <end position="329"/>
    </location>
</feature>
<feature type="compositionally biased region" description="Low complexity" evidence="1">
    <location>
        <begin position="307"/>
        <end position="321"/>
    </location>
</feature>
<evidence type="ECO:0000256" key="1">
    <source>
        <dbReference type="SAM" id="MobiDB-lite"/>
    </source>
</evidence>
<feature type="domain" description="Protein kinase" evidence="2">
    <location>
        <begin position="611"/>
        <end position="949"/>
    </location>
</feature>
<name>A0ABR4CU43_9HELO</name>
<dbReference type="CDD" id="cd00180">
    <property type="entry name" value="PKc"/>
    <property type="match status" value="1"/>
</dbReference>
<dbReference type="PANTHER" id="PTHR24359:SF37">
    <property type="entry name" value="PROTEIN KINASE DOMAIN-CONTAINING PROTEIN"/>
    <property type="match status" value="1"/>
</dbReference>
<dbReference type="Proteomes" id="UP001595075">
    <property type="component" value="Unassembled WGS sequence"/>
</dbReference>
<organism evidence="3 4">
    <name type="scientific">Oculimacula yallundae</name>
    <dbReference type="NCBI Taxonomy" id="86028"/>
    <lineage>
        <taxon>Eukaryota</taxon>
        <taxon>Fungi</taxon>
        <taxon>Dikarya</taxon>
        <taxon>Ascomycota</taxon>
        <taxon>Pezizomycotina</taxon>
        <taxon>Leotiomycetes</taxon>
        <taxon>Helotiales</taxon>
        <taxon>Ploettnerulaceae</taxon>
        <taxon>Oculimacula</taxon>
    </lineage>
</organism>
<reference evidence="3 4" key="1">
    <citation type="journal article" date="2024" name="Commun. Biol.">
        <title>Comparative genomic analysis of thermophilic fungi reveals convergent evolutionary adaptations and gene losses.</title>
        <authorList>
            <person name="Steindorff A.S."/>
            <person name="Aguilar-Pontes M.V."/>
            <person name="Robinson A.J."/>
            <person name="Andreopoulos B."/>
            <person name="LaButti K."/>
            <person name="Kuo A."/>
            <person name="Mondo S."/>
            <person name="Riley R."/>
            <person name="Otillar R."/>
            <person name="Haridas S."/>
            <person name="Lipzen A."/>
            <person name="Grimwood J."/>
            <person name="Schmutz J."/>
            <person name="Clum A."/>
            <person name="Reid I.D."/>
            <person name="Moisan M.C."/>
            <person name="Butler G."/>
            <person name="Nguyen T.T.M."/>
            <person name="Dewar K."/>
            <person name="Conant G."/>
            <person name="Drula E."/>
            <person name="Henrissat B."/>
            <person name="Hansel C."/>
            <person name="Singer S."/>
            <person name="Hutchinson M.I."/>
            <person name="de Vries R.P."/>
            <person name="Natvig D.O."/>
            <person name="Powell A.J."/>
            <person name="Tsang A."/>
            <person name="Grigoriev I.V."/>
        </authorList>
    </citation>
    <scope>NUCLEOTIDE SEQUENCE [LARGE SCALE GENOMIC DNA]</scope>
    <source>
        <strain evidence="3 4">CBS 494.80</strain>
    </source>
</reference>
<gene>
    <name evidence="3" type="ORF">VTL71DRAFT_10656</name>
</gene>
<dbReference type="SUPFAM" id="SSF56112">
    <property type="entry name" value="Protein kinase-like (PK-like)"/>
    <property type="match status" value="1"/>
</dbReference>
<dbReference type="SMART" id="SM00220">
    <property type="entry name" value="S_TKc"/>
    <property type="match status" value="1"/>
</dbReference>
<evidence type="ECO:0000313" key="3">
    <source>
        <dbReference type="EMBL" id="KAL2073332.1"/>
    </source>
</evidence>
<dbReference type="Pfam" id="PF00069">
    <property type="entry name" value="Pkinase"/>
    <property type="match status" value="1"/>
</dbReference>
<dbReference type="Gene3D" id="1.10.510.10">
    <property type="entry name" value="Transferase(Phosphotransferase) domain 1"/>
    <property type="match status" value="1"/>
</dbReference>
<feature type="compositionally biased region" description="Basic residues" evidence="1">
    <location>
        <begin position="417"/>
        <end position="426"/>
    </location>
</feature>
<protein>
    <recommendedName>
        <fullName evidence="2">Protein kinase domain-containing protein</fullName>
    </recommendedName>
</protein>
<dbReference type="InterPro" id="IPR011009">
    <property type="entry name" value="Kinase-like_dom_sf"/>
</dbReference>
<accession>A0ABR4CU43</accession>
<feature type="region of interest" description="Disordered" evidence="1">
    <location>
        <begin position="382"/>
        <end position="430"/>
    </location>
</feature>
<dbReference type="InterPro" id="IPR000719">
    <property type="entry name" value="Prot_kinase_dom"/>
</dbReference>
<evidence type="ECO:0000259" key="2">
    <source>
        <dbReference type="PROSITE" id="PS50011"/>
    </source>
</evidence>
<dbReference type="PANTHER" id="PTHR24359">
    <property type="entry name" value="SERINE/THREONINE-PROTEIN KINASE SBK1"/>
    <property type="match status" value="1"/>
</dbReference>
<evidence type="ECO:0000313" key="4">
    <source>
        <dbReference type="Proteomes" id="UP001595075"/>
    </source>
</evidence>
<sequence>MSYRLGISHFPALHRQWSSPMSEKFPDPPDEDLTEDSKDVLIDRLSDLVQRLSKVSSLKDSAVSAIHREVDKIELLVHEVEKTDSPNHLVRENSGHSNDDDFWGPLTPTQNMRMSFPNMSQYSSPKAASAAENKRAAEVAEAAEELAAKLASTFTQLAIRKEESDRIHDLLVMRAEKAAERILVLEQRITEMDDDYLSSQSELKFLRIKLQATQVQCTNCIHRHDDDPELTDSINNWKIDWEAINRQGKTCTHSIHKFFSRHHFPFAPIEVLFGKFDLCNLAEGLVEVLEARLPFNSPLPRAKLAGSSSTDISSPASTSSSSDRESDWNQRQHIDMAGEQLPSPDIDVLDLNSGSDLEVNNGSQIKLSAAVVAPFRGESGVPHIADRRGDSSEVTDFGESLCRKVRSKSQKPPSSISRRRPKKPKKSLQDRLFSALVPTHEDGKEFFPRSVLSSIINEERVYEELSKHLADAHHEQTIRRHARSICGIEEEDGTETTVGSHKIFVILVLIDKTSAITKFLELGLCDRDLPLQLVKHQGGSKELRLSRCPDKRLRCFDKSWKQLHIKNFESYQWTTLSPFFARGEHSKVTFYQLQPRAILPFIAVEQEGRTNGQRTLEFVGGFSRVSKVDIHPDHHNFHSHSKDQASTCFAVKCLHSRDKSQFDKEVEMLERFSDYTVPAHKHLISLLATYSQFDNYFLIFHWADADLRRYWMEVNSMPIMDRETVIWMVQQCTGIAEGVQAIHQSGSFTLPVGTESETFGHHGDIKPENILWFRDSDRGTLKLSDFGLAEINIHTKSMQRKSNYATSVSYQAPEVEIEGTGAIGRSYDMWTLGCLYLEFCCYQMGGWDLVARFNSERIPQDFVPGQDATTFYTLKPVKAPDGKWKQKVEIKTSVSDFIARLLADESCTDFLCDFLEMIRDNLLVIKTHDHQQRDRLTSQEVFTRLSRMFHRCQNDVGYGYKSTVSSEAASLLDEIVVYHETASDDT</sequence>
<keyword evidence="4" id="KW-1185">Reference proteome</keyword>
<comment type="caution">
    <text evidence="3">The sequence shown here is derived from an EMBL/GenBank/DDBJ whole genome shotgun (WGS) entry which is preliminary data.</text>
</comment>
<dbReference type="EMBL" id="JAZHXI010000003">
    <property type="protein sequence ID" value="KAL2073332.1"/>
    <property type="molecule type" value="Genomic_DNA"/>
</dbReference>
<proteinExistence type="predicted"/>
<dbReference type="PROSITE" id="PS50011">
    <property type="entry name" value="PROTEIN_KINASE_DOM"/>
    <property type="match status" value="1"/>
</dbReference>